<organism evidence="2">
    <name type="scientific">marine metagenome</name>
    <dbReference type="NCBI Taxonomy" id="408172"/>
    <lineage>
        <taxon>unclassified sequences</taxon>
        <taxon>metagenomes</taxon>
        <taxon>ecological metagenomes</taxon>
    </lineage>
</organism>
<feature type="non-terminal residue" evidence="2">
    <location>
        <position position="402"/>
    </location>
</feature>
<sequence length="402" mass="42605">SFSIISTFAFSQELELVESIKDSDTGIDGLKHAVSVVVSPDNNHVYVAARGENKISVFSRNTTTGKLTFVEYHSSNIGIASEITVSPDGNHVYLANLSSSVFTVFSRNTSTGALTFVEKITGLDKSTAVTLSTDNKNVYVTSWNDYSLTNYTRDTSTGKLTSLESFADPWWGGGSAVGIEGPNAVVVSPDDKFVYVAGASANCIVLFSRNTSTGALTYVEKYCDGSSGIDGLDAVYGLHVSPDSTHLYSVGYDDDAVSVFTRNLSDGKLTFVEVLKDGSGGIDCLDGAASVFVAPDNKRVYVASKNDNAVVSFIRDSSTGKLTFLQVLKNSQTKSHTAYGKLTTAVTSPDNKHLYVAGYEPDGVSVFSITVDTTVPTVSSVSSTTADGTYIVGDVIAITTTF</sequence>
<evidence type="ECO:0000313" key="2">
    <source>
        <dbReference type="EMBL" id="SVC34973.1"/>
    </source>
</evidence>
<evidence type="ECO:0008006" key="3">
    <source>
        <dbReference type="Google" id="ProtNLM"/>
    </source>
</evidence>
<reference evidence="2" key="1">
    <citation type="submission" date="2018-05" db="EMBL/GenBank/DDBJ databases">
        <authorList>
            <person name="Lanie J.A."/>
            <person name="Ng W.-L."/>
            <person name="Kazmierczak K.M."/>
            <person name="Andrzejewski T.M."/>
            <person name="Davidsen T.M."/>
            <person name="Wayne K.J."/>
            <person name="Tettelin H."/>
            <person name="Glass J.I."/>
            <person name="Rusch D."/>
            <person name="Podicherti R."/>
            <person name="Tsui H.-C.T."/>
            <person name="Winkler M.E."/>
        </authorList>
    </citation>
    <scope>NUCLEOTIDE SEQUENCE</scope>
</reference>
<dbReference type="InterPro" id="IPR015943">
    <property type="entry name" value="WD40/YVTN_repeat-like_dom_sf"/>
</dbReference>
<dbReference type="InterPro" id="IPR050282">
    <property type="entry name" value="Cycloisomerase_2"/>
</dbReference>
<dbReference type="GO" id="GO:0017057">
    <property type="term" value="F:6-phosphogluconolactonase activity"/>
    <property type="evidence" value="ECO:0007669"/>
    <property type="project" value="TreeGrafter"/>
</dbReference>
<evidence type="ECO:0000256" key="1">
    <source>
        <dbReference type="ARBA" id="ARBA00005564"/>
    </source>
</evidence>
<dbReference type="PANTHER" id="PTHR30344:SF1">
    <property type="entry name" value="6-PHOSPHOGLUCONOLACTONASE"/>
    <property type="match status" value="1"/>
</dbReference>
<dbReference type="Gene3D" id="2.130.10.10">
    <property type="entry name" value="YVTN repeat-like/Quinoprotein amine dehydrogenase"/>
    <property type="match status" value="3"/>
</dbReference>
<comment type="similarity">
    <text evidence="1">Belongs to the cycloisomerase 2 family.</text>
</comment>
<feature type="non-terminal residue" evidence="2">
    <location>
        <position position="1"/>
    </location>
</feature>
<protein>
    <recommendedName>
        <fullName evidence="3">6-phosphogluconolactonase</fullName>
    </recommendedName>
</protein>
<dbReference type="EMBL" id="UINC01086475">
    <property type="protein sequence ID" value="SVC34973.1"/>
    <property type="molecule type" value="Genomic_DNA"/>
</dbReference>
<dbReference type="PANTHER" id="PTHR30344">
    <property type="entry name" value="6-PHOSPHOGLUCONOLACTONASE-RELATED"/>
    <property type="match status" value="1"/>
</dbReference>
<name>A0A382LFL6_9ZZZZ</name>
<dbReference type="AlphaFoldDB" id="A0A382LFL6"/>
<dbReference type="SUPFAM" id="SSF63829">
    <property type="entry name" value="Calcium-dependent phosphotriesterase"/>
    <property type="match status" value="1"/>
</dbReference>
<gene>
    <name evidence="2" type="ORF">METZ01_LOCUS287827</name>
</gene>
<proteinExistence type="inferred from homology"/>
<dbReference type="Pfam" id="PF10282">
    <property type="entry name" value="Lactonase"/>
    <property type="match status" value="2"/>
</dbReference>
<accession>A0A382LFL6</accession>
<dbReference type="InterPro" id="IPR019405">
    <property type="entry name" value="Lactonase_7-beta_prop"/>
</dbReference>